<dbReference type="SUPFAM" id="SSF52317">
    <property type="entry name" value="Class I glutamine amidotransferase-like"/>
    <property type="match status" value="1"/>
</dbReference>
<dbReference type="PANTHER" id="PTHR43130">
    <property type="entry name" value="ARAC-FAMILY TRANSCRIPTIONAL REGULATOR"/>
    <property type="match status" value="1"/>
</dbReference>
<dbReference type="Proteomes" id="UP000283087">
    <property type="component" value="Unassembled WGS sequence"/>
</dbReference>
<dbReference type="RefSeq" id="WP_126159532.1">
    <property type="nucleotide sequence ID" value="NZ_RQXW01000016.1"/>
</dbReference>
<keyword evidence="1" id="KW-0805">Transcription regulation</keyword>
<accession>A0A430KN40</accession>
<dbReference type="InterPro" id="IPR029062">
    <property type="entry name" value="Class_I_gatase-like"/>
</dbReference>
<evidence type="ECO:0000256" key="3">
    <source>
        <dbReference type="ARBA" id="ARBA00023163"/>
    </source>
</evidence>
<evidence type="ECO:0000313" key="6">
    <source>
        <dbReference type="Proteomes" id="UP000283087"/>
    </source>
</evidence>
<keyword evidence="2" id="KW-0238">DNA-binding</keyword>
<feature type="domain" description="HTH araC/xylS-type" evidence="4">
    <location>
        <begin position="245"/>
        <end position="343"/>
    </location>
</feature>
<dbReference type="InterPro" id="IPR052158">
    <property type="entry name" value="INH-QAR"/>
</dbReference>
<dbReference type="PRINTS" id="PR00032">
    <property type="entry name" value="HTHARAC"/>
</dbReference>
<proteinExistence type="predicted"/>
<dbReference type="OrthoDB" id="6057514at2"/>
<evidence type="ECO:0000256" key="2">
    <source>
        <dbReference type="ARBA" id="ARBA00023125"/>
    </source>
</evidence>
<comment type="caution">
    <text evidence="5">The sequence shown here is derived from an EMBL/GenBank/DDBJ whole genome shotgun (WGS) entry which is preliminary data.</text>
</comment>
<dbReference type="Pfam" id="PF01965">
    <property type="entry name" value="DJ-1_PfpI"/>
    <property type="match status" value="1"/>
</dbReference>
<keyword evidence="3" id="KW-0804">Transcription</keyword>
<dbReference type="GO" id="GO:0003700">
    <property type="term" value="F:DNA-binding transcription factor activity"/>
    <property type="evidence" value="ECO:0007669"/>
    <property type="project" value="InterPro"/>
</dbReference>
<dbReference type="Pfam" id="PF12833">
    <property type="entry name" value="HTH_18"/>
    <property type="match status" value="1"/>
</dbReference>
<dbReference type="PROSITE" id="PS01124">
    <property type="entry name" value="HTH_ARAC_FAMILY_2"/>
    <property type="match status" value="1"/>
</dbReference>
<evidence type="ECO:0000313" key="5">
    <source>
        <dbReference type="EMBL" id="RTE64885.1"/>
    </source>
</evidence>
<reference evidence="5 6" key="1">
    <citation type="submission" date="2018-11" db="EMBL/GenBank/DDBJ databases">
        <title>The draft genome sequence of Amphritea opalescens ANRC-JH13T.</title>
        <authorList>
            <person name="Fang Z."/>
            <person name="Zhang Y."/>
            <person name="Han X."/>
        </authorList>
    </citation>
    <scope>NUCLEOTIDE SEQUENCE [LARGE SCALE GENOMIC DNA]</scope>
    <source>
        <strain evidence="5 6">ANRC-JH13</strain>
    </source>
</reference>
<dbReference type="AlphaFoldDB" id="A0A430KN40"/>
<dbReference type="EMBL" id="RQXW01000016">
    <property type="protein sequence ID" value="RTE64885.1"/>
    <property type="molecule type" value="Genomic_DNA"/>
</dbReference>
<keyword evidence="6" id="KW-1185">Reference proteome</keyword>
<dbReference type="Gene3D" id="3.40.50.880">
    <property type="match status" value="1"/>
</dbReference>
<gene>
    <name evidence="5" type="ORF">EH243_15275</name>
</gene>
<dbReference type="CDD" id="cd03136">
    <property type="entry name" value="GATase1_AraC_ArgR_like"/>
    <property type="match status" value="1"/>
</dbReference>
<evidence type="ECO:0000256" key="1">
    <source>
        <dbReference type="ARBA" id="ARBA00023015"/>
    </source>
</evidence>
<dbReference type="PROSITE" id="PS00041">
    <property type="entry name" value="HTH_ARAC_FAMILY_1"/>
    <property type="match status" value="1"/>
</dbReference>
<dbReference type="Gene3D" id="1.10.10.60">
    <property type="entry name" value="Homeodomain-like"/>
    <property type="match status" value="1"/>
</dbReference>
<dbReference type="InterPro" id="IPR009057">
    <property type="entry name" value="Homeodomain-like_sf"/>
</dbReference>
<sequence length="349" mass="38605">MTIIKDKRHFSALMRDTNSAFLPSDRQEEATVEVGFVLQQHFSLASFTAAVDTLVTANLVCTTPLFHYQTYAAETSPVLSDLGIEIAAQGSLSTLINQPLPDLLIICGGYRCSTQADAALTRLLKLADNQDRLIGGLWNGAIALAHAGLLDQLSCALHPDNHAYMREQFPKVKVSEQVSIIEGKRLTSAGPMSAMGMMLQLISQLRDKDITRAIREIISCDQLSESSHVRINQPGDNPCLPQNLRDIMTLMAANIEEPMSVEELAVCTGISRRQIERLFQNHLETSPGRYYLELRITHARRLLLQSNESITNIALASGFVSTSHFSNCYKDYFGASPSHAREQAKKMDV</sequence>
<dbReference type="InterPro" id="IPR002818">
    <property type="entry name" value="DJ-1/PfpI"/>
</dbReference>
<dbReference type="InterPro" id="IPR018062">
    <property type="entry name" value="HTH_AraC-typ_CS"/>
</dbReference>
<dbReference type="SMART" id="SM00342">
    <property type="entry name" value="HTH_ARAC"/>
    <property type="match status" value="1"/>
</dbReference>
<dbReference type="SUPFAM" id="SSF46689">
    <property type="entry name" value="Homeodomain-like"/>
    <property type="match status" value="2"/>
</dbReference>
<dbReference type="GO" id="GO:0043565">
    <property type="term" value="F:sequence-specific DNA binding"/>
    <property type="evidence" value="ECO:0007669"/>
    <property type="project" value="InterPro"/>
</dbReference>
<protein>
    <submittedName>
        <fullName evidence="5">GlxA family transcriptional regulator</fullName>
    </submittedName>
</protein>
<name>A0A430KN40_9GAMM</name>
<evidence type="ECO:0000259" key="4">
    <source>
        <dbReference type="PROSITE" id="PS01124"/>
    </source>
</evidence>
<dbReference type="InterPro" id="IPR018060">
    <property type="entry name" value="HTH_AraC"/>
</dbReference>
<organism evidence="5 6">
    <name type="scientific">Amphritea opalescens</name>
    <dbReference type="NCBI Taxonomy" id="2490544"/>
    <lineage>
        <taxon>Bacteria</taxon>
        <taxon>Pseudomonadati</taxon>
        <taxon>Pseudomonadota</taxon>
        <taxon>Gammaproteobacteria</taxon>
        <taxon>Oceanospirillales</taxon>
        <taxon>Oceanospirillaceae</taxon>
        <taxon>Amphritea</taxon>
    </lineage>
</organism>
<dbReference type="PANTHER" id="PTHR43130:SF3">
    <property type="entry name" value="HTH-TYPE TRANSCRIPTIONAL REGULATOR RV1931C"/>
    <property type="match status" value="1"/>
</dbReference>
<dbReference type="InterPro" id="IPR020449">
    <property type="entry name" value="Tscrpt_reg_AraC-type_HTH"/>
</dbReference>